<gene>
    <name evidence="1" type="ORF">NN4_79770</name>
</gene>
<dbReference type="Proteomes" id="UP000321424">
    <property type="component" value="Unassembled WGS sequence"/>
</dbReference>
<evidence type="ECO:0000313" key="1">
    <source>
        <dbReference type="EMBL" id="GEM43458.1"/>
    </source>
</evidence>
<keyword evidence="2" id="KW-1185">Reference proteome</keyword>
<proteinExistence type="predicted"/>
<dbReference type="InterPro" id="IPR036249">
    <property type="entry name" value="Thioredoxin-like_sf"/>
</dbReference>
<evidence type="ECO:0000313" key="2">
    <source>
        <dbReference type="Proteomes" id="UP000321424"/>
    </source>
</evidence>
<dbReference type="OrthoDB" id="9809746at2"/>
<dbReference type="Gene3D" id="3.40.30.10">
    <property type="entry name" value="Glutaredoxin"/>
    <property type="match status" value="1"/>
</dbReference>
<dbReference type="AlphaFoldDB" id="A0A511MTA1"/>
<dbReference type="Pfam" id="PF13911">
    <property type="entry name" value="AhpC-TSA_2"/>
    <property type="match status" value="1"/>
</dbReference>
<comment type="caution">
    <text evidence="1">The sequence shown here is derived from an EMBL/GenBank/DDBJ whole genome shotgun (WGS) entry which is preliminary data.</text>
</comment>
<accession>A0A511MTA1</accession>
<dbReference type="EMBL" id="BJXA01000099">
    <property type="protein sequence ID" value="GEM43458.1"/>
    <property type="molecule type" value="Genomic_DNA"/>
</dbReference>
<name>A0A511MTA1_9NOCA</name>
<organism evidence="1 2">
    <name type="scientific">Nocardia ninae NBRC 108245</name>
    <dbReference type="NCBI Taxonomy" id="1210091"/>
    <lineage>
        <taxon>Bacteria</taxon>
        <taxon>Bacillati</taxon>
        <taxon>Actinomycetota</taxon>
        <taxon>Actinomycetes</taxon>
        <taxon>Mycobacteriales</taxon>
        <taxon>Nocardiaceae</taxon>
        <taxon>Nocardia</taxon>
    </lineage>
</organism>
<dbReference type="SUPFAM" id="SSF52833">
    <property type="entry name" value="Thioredoxin-like"/>
    <property type="match status" value="1"/>
</dbReference>
<dbReference type="RefSeq" id="WP_147142143.1">
    <property type="nucleotide sequence ID" value="NZ_BJXA01000099.1"/>
</dbReference>
<protein>
    <submittedName>
        <fullName evidence="1">Alkyl hydroperoxide reductase</fullName>
    </submittedName>
</protein>
<reference evidence="1 2" key="1">
    <citation type="submission" date="2019-07" db="EMBL/GenBank/DDBJ databases">
        <title>Whole genome shotgun sequence of Nocardia ninae NBRC 108245.</title>
        <authorList>
            <person name="Hosoyama A."/>
            <person name="Uohara A."/>
            <person name="Ohji S."/>
            <person name="Ichikawa N."/>
        </authorList>
    </citation>
    <scope>NUCLEOTIDE SEQUENCE [LARGE SCALE GENOMIC DNA]</scope>
    <source>
        <strain evidence="1 2">NBRC 108245</strain>
    </source>
</reference>
<dbReference type="InterPro" id="IPR032801">
    <property type="entry name" value="PXL2A/B/C"/>
</dbReference>
<dbReference type="CDD" id="cd02970">
    <property type="entry name" value="PRX_like2"/>
    <property type="match status" value="1"/>
</dbReference>
<sequence length="186" mass="20425">MSLPTSVSPRVLTTISDTPVPIPDPDRLIHLQFRRFAGCPVCNLHLRSIVARRAEIAAANIHEVVVFHSSAAELRKYTENIPLDLIADPTRELYREFGVESSPRALLDPRGWPTILRGVAHAALSTLRKKQPAPPTKPEGGNLGLPADFLIAPDGRVLAAKHGVHVDDQWSVDELLALAPVSEHRR</sequence>